<evidence type="ECO:0000256" key="10">
    <source>
        <dbReference type="ARBA" id="ARBA00022833"/>
    </source>
</evidence>
<keyword evidence="7" id="KW-0540">Nuclease</keyword>
<evidence type="ECO:0000256" key="1">
    <source>
        <dbReference type="ARBA" id="ARBA00000928"/>
    </source>
</evidence>
<dbReference type="PANTHER" id="PTHR13547:SF1">
    <property type="entry name" value="MITOCHONDRIAL RIBONUCLEASE P CATALYTIC SUBUNIT"/>
    <property type="match status" value="1"/>
</dbReference>
<dbReference type="Gene3D" id="3.40.50.11980">
    <property type="match status" value="1"/>
</dbReference>
<evidence type="ECO:0000256" key="13">
    <source>
        <dbReference type="ARBA" id="ARBA00023128"/>
    </source>
</evidence>
<organism evidence="16 17">
    <name type="scientific">Candidula unifasciata</name>
    <dbReference type="NCBI Taxonomy" id="100452"/>
    <lineage>
        <taxon>Eukaryota</taxon>
        <taxon>Metazoa</taxon>
        <taxon>Spiralia</taxon>
        <taxon>Lophotrochozoa</taxon>
        <taxon>Mollusca</taxon>
        <taxon>Gastropoda</taxon>
        <taxon>Heterobranchia</taxon>
        <taxon>Euthyneura</taxon>
        <taxon>Panpulmonata</taxon>
        <taxon>Eupulmonata</taxon>
        <taxon>Stylommatophora</taxon>
        <taxon>Helicina</taxon>
        <taxon>Helicoidea</taxon>
        <taxon>Geomitridae</taxon>
        <taxon>Candidula</taxon>
    </lineage>
</organism>
<evidence type="ECO:0000256" key="6">
    <source>
        <dbReference type="ARBA" id="ARBA00022694"/>
    </source>
</evidence>
<dbReference type="GO" id="GO:0004526">
    <property type="term" value="F:ribonuclease P activity"/>
    <property type="evidence" value="ECO:0007669"/>
    <property type="project" value="UniProtKB-EC"/>
</dbReference>
<evidence type="ECO:0000313" key="16">
    <source>
        <dbReference type="EMBL" id="CAG5129823.1"/>
    </source>
</evidence>
<evidence type="ECO:0000256" key="4">
    <source>
        <dbReference type="ARBA" id="ARBA00007626"/>
    </source>
</evidence>
<dbReference type="GO" id="GO:0001682">
    <property type="term" value="P:tRNA 5'-leader removal"/>
    <property type="evidence" value="ECO:0007669"/>
    <property type="project" value="TreeGrafter"/>
</dbReference>
<evidence type="ECO:0000313" key="17">
    <source>
        <dbReference type="Proteomes" id="UP000678393"/>
    </source>
</evidence>
<evidence type="ECO:0000256" key="14">
    <source>
        <dbReference type="SAM" id="MobiDB-lite"/>
    </source>
</evidence>
<dbReference type="AlphaFoldDB" id="A0A8S3ZK13"/>
<dbReference type="Proteomes" id="UP000678393">
    <property type="component" value="Unassembled WGS sequence"/>
</dbReference>
<evidence type="ECO:0000256" key="3">
    <source>
        <dbReference type="ARBA" id="ARBA00004173"/>
    </source>
</evidence>
<gene>
    <name evidence="16" type="ORF">CUNI_LOCUS15381</name>
</gene>
<name>A0A8S3ZK13_9EUPU</name>
<evidence type="ECO:0000256" key="12">
    <source>
        <dbReference type="ARBA" id="ARBA00022946"/>
    </source>
</evidence>
<evidence type="ECO:0000256" key="8">
    <source>
        <dbReference type="ARBA" id="ARBA00022723"/>
    </source>
</evidence>
<comment type="cofactor">
    <cofactor evidence="2">
        <name>Mg(2+)</name>
        <dbReference type="ChEBI" id="CHEBI:18420"/>
    </cofactor>
</comment>
<sequence length="650" mass="73647">MIAFNKLPVRLLSNSLKCCDTKLNKVNTLCHWPVLSQVCRSEPAKSTHDVMTHCSLWLRTQHKVVWSQAAFHRSFVSDSQPATEESAETAPNFVSKPMRRDRQEKQQLFRQMICNKGNTPWTDDDWLQLADSLSLTGQESWEVICMHTLYVDKNISLGQNLMSYIERQGKTPSLVVVTFYIGLLGESCAGFDEEIHKYYQYLLSRSSVLDAASIEVLITGLSGSKYYRQCLQLLETVRETSNPSSASLIRILRAGLRNQDIDVCQAALSQIEQWIDPTGVTIYLPKVIEEGLSGNSQACLEMVMNFMQKHKLVLKRAELEEVVQAFHRYQPNQWTANYGFINHHKGHCSICGHQMKRSEVDSSDFHSIQSIFLDQVIVGNNVFFKSSPEEVDFFVKFVEKTGPFDVVIDGLNVMYRGCHGKSDPRQLAKVVEYFTLQGKKVLVLGTRMLTGYTNLIRKLKDKPVVYMTSTTKCDDAFFLYAALRSGKHTLVVSSDKLRDHKFLLKPSLRPVFYQWILSAQVYDWFISKSGEFIIGKRHLYETGPAKDDGGWHLPENDVTAANPFGRLSILCLRNKIDPLGSHDTDTNTKSSRQTALAEPLRQTALAGPGSSPPRHTHNRLSVTWPGKERTGKTGSGTQASTRNKKEWFDN</sequence>
<dbReference type="GO" id="GO:0030678">
    <property type="term" value="C:mitochondrial ribonuclease P complex"/>
    <property type="evidence" value="ECO:0007669"/>
    <property type="project" value="TreeGrafter"/>
</dbReference>
<evidence type="ECO:0000259" key="15">
    <source>
        <dbReference type="Pfam" id="PF16953"/>
    </source>
</evidence>
<keyword evidence="8" id="KW-0479">Metal-binding</keyword>
<comment type="caution">
    <text evidence="16">The sequence shown here is derived from an EMBL/GenBank/DDBJ whole genome shotgun (WGS) entry which is preliminary data.</text>
</comment>
<protein>
    <recommendedName>
        <fullName evidence="5">ribonuclease P</fullName>
        <ecNumber evidence="5">3.1.26.5</ecNumber>
    </recommendedName>
</protein>
<evidence type="ECO:0000256" key="11">
    <source>
        <dbReference type="ARBA" id="ARBA00022842"/>
    </source>
</evidence>
<feature type="region of interest" description="Disordered" evidence="14">
    <location>
        <begin position="603"/>
        <end position="650"/>
    </location>
</feature>
<evidence type="ECO:0000256" key="5">
    <source>
        <dbReference type="ARBA" id="ARBA00012179"/>
    </source>
</evidence>
<feature type="domain" description="PRORP" evidence="15">
    <location>
        <begin position="344"/>
        <end position="556"/>
    </location>
</feature>
<keyword evidence="11" id="KW-0460">Magnesium</keyword>
<dbReference type="Pfam" id="PF16953">
    <property type="entry name" value="PRORP"/>
    <property type="match status" value="1"/>
</dbReference>
<accession>A0A8S3ZK13</accession>
<dbReference type="GO" id="GO:0097745">
    <property type="term" value="P:mitochondrial tRNA 5'-end processing"/>
    <property type="evidence" value="ECO:0007669"/>
    <property type="project" value="TreeGrafter"/>
</dbReference>
<keyword evidence="9" id="KW-0378">Hydrolase</keyword>
<comment type="catalytic activity">
    <reaction evidence="1">
        <text>Endonucleolytic cleavage of RNA, removing 5'-extranucleotides from tRNA precursor.</text>
        <dbReference type="EC" id="3.1.26.5"/>
    </reaction>
</comment>
<dbReference type="Gene3D" id="1.25.40.10">
    <property type="entry name" value="Tetratricopeptide repeat domain"/>
    <property type="match status" value="1"/>
</dbReference>
<keyword evidence="12" id="KW-0809">Transit peptide</keyword>
<dbReference type="PANTHER" id="PTHR13547">
    <property type="match status" value="1"/>
</dbReference>
<evidence type="ECO:0000256" key="2">
    <source>
        <dbReference type="ARBA" id="ARBA00001946"/>
    </source>
</evidence>
<comment type="similarity">
    <text evidence="4">Belongs to the PPR family. P subfamily.</text>
</comment>
<dbReference type="EMBL" id="CAJHNH020003691">
    <property type="protein sequence ID" value="CAG5129823.1"/>
    <property type="molecule type" value="Genomic_DNA"/>
</dbReference>
<dbReference type="EC" id="3.1.26.5" evidence="5"/>
<proteinExistence type="inferred from homology"/>
<dbReference type="GO" id="GO:0046872">
    <property type="term" value="F:metal ion binding"/>
    <property type="evidence" value="ECO:0007669"/>
    <property type="project" value="UniProtKB-KW"/>
</dbReference>
<evidence type="ECO:0000256" key="9">
    <source>
        <dbReference type="ARBA" id="ARBA00022801"/>
    </source>
</evidence>
<keyword evidence="6" id="KW-0819">tRNA processing</keyword>
<keyword evidence="17" id="KW-1185">Reference proteome</keyword>
<dbReference type="InterPro" id="IPR031595">
    <property type="entry name" value="PRORP_C"/>
</dbReference>
<keyword evidence="13" id="KW-0496">Mitochondrion</keyword>
<dbReference type="InterPro" id="IPR011990">
    <property type="entry name" value="TPR-like_helical_dom_sf"/>
</dbReference>
<comment type="subcellular location">
    <subcellularLocation>
        <location evidence="3">Mitochondrion</location>
    </subcellularLocation>
</comment>
<evidence type="ECO:0000256" key="7">
    <source>
        <dbReference type="ARBA" id="ARBA00022722"/>
    </source>
</evidence>
<keyword evidence="10" id="KW-0862">Zinc</keyword>
<dbReference type="OrthoDB" id="46913at2759"/>
<reference evidence="16" key="1">
    <citation type="submission" date="2021-04" db="EMBL/GenBank/DDBJ databases">
        <authorList>
            <consortium name="Molecular Ecology Group"/>
        </authorList>
    </citation>
    <scope>NUCLEOTIDE SEQUENCE</scope>
</reference>